<gene>
    <name evidence="3" type="ORF">DPM19_14535</name>
</gene>
<dbReference type="SUPFAM" id="SSF56601">
    <property type="entry name" value="beta-lactamase/transpeptidase-like"/>
    <property type="match status" value="1"/>
</dbReference>
<evidence type="ECO:0000256" key="1">
    <source>
        <dbReference type="SAM" id="SignalP"/>
    </source>
</evidence>
<evidence type="ECO:0000259" key="2">
    <source>
        <dbReference type="Pfam" id="PF00144"/>
    </source>
</evidence>
<organism evidence="3 4">
    <name type="scientific">Actinomadura craniellae</name>
    <dbReference type="NCBI Taxonomy" id="2231787"/>
    <lineage>
        <taxon>Bacteria</taxon>
        <taxon>Bacillati</taxon>
        <taxon>Actinomycetota</taxon>
        <taxon>Actinomycetes</taxon>
        <taxon>Streptosporangiales</taxon>
        <taxon>Thermomonosporaceae</taxon>
        <taxon>Actinomadura</taxon>
    </lineage>
</organism>
<dbReference type="Proteomes" id="UP000251891">
    <property type="component" value="Unassembled WGS sequence"/>
</dbReference>
<dbReference type="InterPro" id="IPR050789">
    <property type="entry name" value="Diverse_Enzym_Activities"/>
</dbReference>
<evidence type="ECO:0000313" key="3">
    <source>
        <dbReference type="EMBL" id="RAY14200.1"/>
    </source>
</evidence>
<dbReference type="GO" id="GO:0016787">
    <property type="term" value="F:hydrolase activity"/>
    <property type="evidence" value="ECO:0007669"/>
    <property type="project" value="UniProtKB-KW"/>
</dbReference>
<dbReference type="Gene3D" id="3.40.710.10">
    <property type="entry name" value="DD-peptidase/beta-lactamase superfamily"/>
    <property type="match status" value="1"/>
</dbReference>
<keyword evidence="1" id="KW-0732">Signal</keyword>
<dbReference type="PANTHER" id="PTHR43283:SF14">
    <property type="entry name" value="BLL8153 PROTEIN"/>
    <property type="match status" value="1"/>
</dbReference>
<reference evidence="3 4" key="1">
    <citation type="submission" date="2018-06" db="EMBL/GenBank/DDBJ databases">
        <title>Actinomadura craniellae sp. nov. isolated from marine sponge Craniella sp.</title>
        <authorList>
            <person name="Li L."/>
            <person name="Xu Q.H."/>
            <person name="Lin H.W."/>
            <person name="Lu Y.H."/>
        </authorList>
    </citation>
    <scope>NUCLEOTIDE SEQUENCE [LARGE SCALE GENOMIC DNA]</scope>
    <source>
        <strain evidence="3 4">LHW63021</strain>
    </source>
</reference>
<proteinExistence type="predicted"/>
<protein>
    <submittedName>
        <fullName evidence="3">Serine hydrolase</fullName>
    </submittedName>
</protein>
<dbReference type="Pfam" id="PF00144">
    <property type="entry name" value="Beta-lactamase"/>
    <property type="match status" value="1"/>
</dbReference>
<feature type="signal peptide" evidence="1">
    <location>
        <begin position="1"/>
        <end position="24"/>
    </location>
</feature>
<comment type="caution">
    <text evidence="3">The sequence shown here is derived from an EMBL/GenBank/DDBJ whole genome shotgun (WGS) entry which is preliminary data.</text>
</comment>
<dbReference type="EMBL" id="QLYX01000006">
    <property type="protein sequence ID" value="RAY14200.1"/>
    <property type="molecule type" value="Genomic_DNA"/>
</dbReference>
<dbReference type="AlphaFoldDB" id="A0A365H514"/>
<dbReference type="PANTHER" id="PTHR43283">
    <property type="entry name" value="BETA-LACTAMASE-RELATED"/>
    <property type="match status" value="1"/>
</dbReference>
<accession>A0A365H514</accession>
<feature type="chain" id="PRO_5016777949" evidence="1">
    <location>
        <begin position="25"/>
        <end position="365"/>
    </location>
</feature>
<dbReference type="RefSeq" id="WP_111867612.1">
    <property type="nucleotide sequence ID" value="NZ_QLYX01000006.1"/>
</dbReference>
<name>A0A365H514_9ACTN</name>
<dbReference type="InterPro" id="IPR001466">
    <property type="entry name" value="Beta-lactam-related"/>
</dbReference>
<feature type="domain" description="Beta-lactamase-related" evidence="2">
    <location>
        <begin position="67"/>
        <end position="336"/>
    </location>
</feature>
<evidence type="ECO:0000313" key="4">
    <source>
        <dbReference type="Proteomes" id="UP000251891"/>
    </source>
</evidence>
<dbReference type="InterPro" id="IPR012338">
    <property type="entry name" value="Beta-lactam/transpept-like"/>
</dbReference>
<dbReference type="OrthoDB" id="9814204at2"/>
<keyword evidence="3" id="KW-0378">Hydrolase</keyword>
<keyword evidence="4" id="KW-1185">Reference proteome</keyword>
<sequence>MRKVPFLAFLTAILLTLTATPARAEPAPYPNIEFPNFDLVKPGGQTVELRTSSRKLQVSYTYDGRTRTLENFLSSSSTQGFVVLDGQTQELLVERYHLADRNTRFQSWSMAKSFTSAAIGIAIGEGHIRSVDDPVTKYIPELAGSGYAGVSLRHLLWMSSGVTWDETLDVPGVHVGASIGVPLPRMAAQRVRGWEPGTRFNYTSMNSFVLAWAVTKATGVPYERYVERKLWQPAGMGSAAYLGNDSKGNSMGYCCYYATARDFARFGLLYLNGGQALGRQVVPRSWVEASTRPSAPSPGYGLHWWLGEDGEFMAQGFLGQTIYVSPRHKVVIVKSTLITTGDAGETMPAFRATAAEVARTRAAAR</sequence>